<dbReference type="AlphaFoldDB" id="S9SW68"/>
<dbReference type="PROSITE" id="PS50893">
    <property type="entry name" value="ABC_TRANSPORTER_2"/>
    <property type="match status" value="1"/>
</dbReference>
<dbReference type="Proteomes" id="UP000015344">
    <property type="component" value="Unassembled WGS sequence"/>
</dbReference>
<dbReference type="GO" id="GO:0016887">
    <property type="term" value="F:ATP hydrolysis activity"/>
    <property type="evidence" value="ECO:0007669"/>
    <property type="project" value="InterPro"/>
</dbReference>
<sequence>MAQTIELQSVTKFFGDFPVISNLNLMVPNGERVAIIGPNGAGKSTLLKLVAGLMPQDSGSIIVHGEQQTERNNTLKKIIAYFPDDPPLYDLLNAVEYLEYVAALWDLPVETSKVHISDLMEEYQLTHASQIWIKNFSRGMRQKLGLISVFFRYPRVLLLDEPFNALDTDAVDATIRILQNLPRNCNVFIVSHDLEILQQVTDRAIVMDKGQIIAELSSCHDLGNQYKDIKRRFQTNDASDEE</sequence>
<dbReference type="SMART" id="SM00382">
    <property type="entry name" value="AAA"/>
    <property type="match status" value="1"/>
</dbReference>
<dbReference type="InterPro" id="IPR003593">
    <property type="entry name" value="AAA+_ATPase"/>
</dbReference>
<reference evidence="5 6" key="1">
    <citation type="submission" date="2013-05" db="EMBL/GenBank/DDBJ databases">
        <authorList>
            <person name="Strain E.A."/>
            <person name="Brown E."/>
            <person name="Allard M.W."/>
            <person name="Luo Y.L."/>
        </authorList>
    </citation>
    <scope>NUCLEOTIDE SEQUENCE [LARGE SCALE GENOMIC DNA]</scope>
    <source>
        <strain evidence="5 6">TS-15</strain>
    </source>
</reference>
<dbReference type="PANTHER" id="PTHR42939:SF1">
    <property type="entry name" value="ABC TRANSPORTER ATP-BINDING PROTEIN ALBC-RELATED"/>
    <property type="match status" value="1"/>
</dbReference>
<dbReference type="CDD" id="cd03230">
    <property type="entry name" value="ABC_DR_subfamily_A"/>
    <property type="match status" value="1"/>
</dbReference>
<dbReference type="PATRIC" id="fig|1117108.3.peg.631"/>
<dbReference type="RefSeq" id="WP_021258177.1">
    <property type="nucleotide sequence ID" value="NZ_ATMT01000007.1"/>
</dbReference>
<protein>
    <submittedName>
        <fullName evidence="5">ABC transporter ATP-binding protein</fullName>
    </submittedName>
</protein>
<feature type="domain" description="ABC transporter" evidence="4">
    <location>
        <begin position="5"/>
        <end position="234"/>
    </location>
</feature>
<evidence type="ECO:0000256" key="2">
    <source>
        <dbReference type="ARBA" id="ARBA00022741"/>
    </source>
</evidence>
<proteinExistence type="predicted"/>
<gene>
    <name evidence="5" type="ORF">PAALTS15_03027</name>
</gene>
<dbReference type="Gene3D" id="3.40.50.300">
    <property type="entry name" value="P-loop containing nucleotide triphosphate hydrolases"/>
    <property type="match status" value="1"/>
</dbReference>
<dbReference type="SUPFAM" id="SSF52540">
    <property type="entry name" value="P-loop containing nucleoside triphosphate hydrolases"/>
    <property type="match status" value="1"/>
</dbReference>
<dbReference type="GO" id="GO:0005524">
    <property type="term" value="F:ATP binding"/>
    <property type="evidence" value="ECO:0007669"/>
    <property type="project" value="UniProtKB-KW"/>
</dbReference>
<accession>S9SW68</accession>
<organism evidence="5 6">
    <name type="scientific">Paenibacillus alvei TS-15</name>
    <dbReference type="NCBI Taxonomy" id="1117108"/>
    <lineage>
        <taxon>Bacteria</taxon>
        <taxon>Bacillati</taxon>
        <taxon>Bacillota</taxon>
        <taxon>Bacilli</taxon>
        <taxon>Bacillales</taxon>
        <taxon>Paenibacillaceae</taxon>
        <taxon>Paenibacillus</taxon>
    </lineage>
</organism>
<keyword evidence="3 5" id="KW-0067">ATP-binding</keyword>
<evidence type="ECO:0000259" key="4">
    <source>
        <dbReference type="PROSITE" id="PS50893"/>
    </source>
</evidence>
<evidence type="ECO:0000313" key="6">
    <source>
        <dbReference type="Proteomes" id="UP000015344"/>
    </source>
</evidence>
<dbReference type="PANTHER" id="PTHR42939">
    <property type="entry name" value="ABC TRANSPORTER ATP-BINDING PROTEIN ALBC-RELATED"/>
    <property type="match status" value="1"/>
</dbReference>
<dbReference type="InterPro" id="IPR003439">
    <property type="entry name" value="ABC_transporter-like_ATP-bd"/>
</dbReference>
<dbReference type="EMBL" id="ATMT01000007">
    <property type="protein sequence ID" value="EPY08909.1"/>
    <property type="molecule type" value="Genomic_DNA"/>
</dbReference>
<evidence type="ECO:0000256" key="1">
    <source>
        <dbReference type="ARBA" id="ARBA00022448"/>
    </source>
</evidence>
<keyword evidence="2" id="KW-0547">Nucleotide-binding</keyword>
<dbReference type="Pfam" id="PF00005">
    <property type="entry name" value="ABC_tran"/>
    <property type="match status" value="1"/>
</dbReference>
<evidence type="ECO:0000313" key="5">
    <source>
        <dbReference type="EMBL" id="EPY08909.1"/>
    </source>
</evidence>
<dbReference type="eggNOG" id="COG1131">
    <property type="taxonomic scope" value="Bacteria"/>
</dbReference>
<keyword evidence="1" id="KW-0813">Transport</keyword>
<name>S9SW68_PAEAL</name>
<dbReference type="InterPro" id="IPR027417">
    <property type="entry name" value="P-loop_NTPase"/>
</dbReference>
<comment type="caution">
    <text evidence="5">The sequence shown here is derived from an EMBL/GenBank/DDBJ whole genome shotgun (WGS) entry which is preliminary data.</text>
</comment>
<evidence type="ECO:0000256" key="3">
    <source>
        <dbReference type="ARBA" id="ARBA00022840"/>
    </source>
</evidence>
<dbReference type="InterPro" id="IPR051782">
    <property type="entry name" value="ABC_Transporter_VariousFunc"/>
</dbReference>